<evidence type="ECO:0000256" key="2">
    <source>
        <dbReference type="ARBA" id="ARBA00022741"/>
    </source>
</evidence>
<proteinExistence type="inferred from homology"/>
<dbReference type="PIRSF" id="PIRSF006230">
    <property type="entry name" value="MG442"/>
    <property type="match status" value="1"/>
</dbReference>
<comment type="similarity">
    <text evidence="4">Belongs to the TRAFAC class YlqF/YawG GTPase family. MTG1 subfamily.</text>
</comment>
<protein>
    <recommendedName>
        <fullName evidence="1 4">Ribosome biogenesis GTPase A</fullName>
    </recommendedName>
</protein>
<reference evidence="5" key="1">
    <citation type="submission" date="2022-01" db="EMBL/GenBank/DDBJ databases">
        <title>Novel bile acid biosynthetic pathways are enriched in the microbiome of centenarians.</title>
        <authorList>
            <person name="Sato Y."/>
            <person name="Atarashi K."/>
            <person name="Plichta R.D."/>
            <person name="Arai Y."/>
            <person name="Sasajima S."/>
            <person name="Kearney M.S."/>
            <person name="Suda W."/>
            <person name="Takeshita K."/>
            <person name="Sasaki T."/>
            <person name="Okamoto S."/>
            <person name="Skelly N.A."/>
            <person name="Okamura Y."/>
            <person name="Vlamakis H."/>
            <person name="Li Y."/>
            <person name="Tanoue T."/>
            <person name="Takei H."/>
            <person name="Nittono H."/>
            <person name="Narushima S."/>
            <person name="Irie J."/>
            <person name="Itoh H."/>
            <person name="Moriya K."/>
            <person name="Sugiura Y."/>
            <person name="Suematsu M."/>
            <person name="Moritoki N."/>
            <person name="Shibata S."/>
            <person name="Littman R.D."/>
            <person name="Fischbach A.M."/>
            <person name="Uwamino Y."/>
            <person name="Inoue T."/>
            <person name="Honda A."/>
            <person name="Hattori M."/>
            <person name="Murai T."/>
            <person name="Xavier J.R."/>
            <person name="Hirose N."/>
            <person name="Honda K."/>
        </authorList>
    </citation>
    <scope>NUCLEOTIDE SEQUENCE</scope>
    <source>
        <strain evidence="5">CE91-St55</strain>
    </source>
</reference>
<dbReference type="GO" id="GO:0003924">
    <property type="term" value="F:GTPase activity"/>
    <property type="evidence" value="ECO:0007669"/>
    <property type="project" value="TreeGrafter"/>
</dbReference>
<keyword evidence="3 4" id="KW-0342">GTP-binding</keyword>
<dbReference type="GO" id="GO:0005525">
    <property type="term" value="F:GTP binding"/>
    <property type="evidence" value="ECO:0007669"/>
    <property type="project" value="UniProtKB-KW"/>
</dbReference>
<dbReference type="InterPro" id="IPR023179">
    <property type="entry name" value="GTP-bd_ortho_bundle_sf"/>
</dbReference>
<dbReference type="PANTHER" id="PTHR45782">
    <property type="entry name" value="MITOCHONDRIAL RIBOSOME-ASSOCIATED GTPASE 1"/>
    <property type="match status" value="1"/>
</dbReference>
<dbReference type="EMBL" id="BQNJ01000002">
    <property type="protein sequence ID" value="GKH03485.1"/>
    <property type="molecule type" value="Genomic_DNA"/>
</dbReference>
<organism evidence="5 6">
    <name type="scientific">Hungatella hathewayi</name>
    <dbReference type="NCBI Taxonomy" id="154046"/>
    <lineage>
        <taxon>Bacteria</taxon>
        <taxon>Bacillati</taxon>
        <taxon>Bacillota</taxon>
        <taxon>Clostridia</taxon>
        <taxon>Lachnospirales</taxon>
        <taxon>Lachnospiraceae</taxon>
        <taxon>Hungatella</taxon>
    </lineage>
</organism>
<evidence type="ECO:0000256" key="3">
    <source>
        <dbReference type="ARBA" id="ARBA00023134"/>
    </source>
</evidence>
<dbReference type="Gene3D" id="3.40.50.300">
    <property type="entry name" value="P-loop containing nucleotide triphosphate hydrolases"/>
    <property type="match status" value="1"/>
</dbReference>
<evidence type="ECO:0000256" key="4">
    <source>
        <dbReference type="PIRNR" id="PIRNR006230"/>
    </source>
</evidence>
<dbReference type="AlphaFoldDB" id="A0A413XBA5"/>
<dbReference type="PROSITE" id="PS51721">
    <property type="entry name" value="G_CP"/>
    <property type="match status" value="1"/>
</dbReference>
<dbReference type="RefSeq" id="WP_022032583.1">
    <property type="nucleotide sequence ID" value="NZ_BQNJ01000002.1"/>
</dbReference>
<dbReference type="CDD" id="cd01856">
    <property type="entry name" value="YlqF"/>
    <property type="match status" value="1"/>
</dbReference>
<evidence type="ECO:0000256" key="1">
    <source>
        <dbReference type="ARBA" id="ARBA00014898"/>
    </source>
</evidence>
<dbReference type="PANTHER" id="PTHR45782:SF4">
    <property type="entry name" value="MITOCHONDRIAL RIBOSOME-ASSOCIATED GTPASE 1"/>
    <property type="match status" value="1"/>
</dbReference>
<keyword evidence="2 4" id="KW-0547">Nucleotide-binding</keyword>
<evidence type="ECO:0000313" key="5">
    <source>
        <dbReference type="EMBL" id="GKH03485.1"/>
    </source>
</evidence>
<dbReference type="InterPro" id="IPR016478">
    <property type="entry name" value="GTPase_MTG1"/>
</dbReference>
<dbReference type="InterPro" id="IPR019991">
    <property type="entry name" value="GTP-bd_ribosome_bgen"/>
</dbReference>
<dbReference type="GeneID" id="93149816"/>
<dbReference type="InterPro" id="IPR030378">
    <property type="entry name" value="G_CP_dom"/>
</dbReference>
<dbReference type="InterPro" id="IPR027417">
    <property type="entry name" value="P-loop_NTPase"/>
</dbReference>
<comment type="caution">
    <text evidence="5">The sequence shown here is derived from an EMBL/GenBank/DDBJ whole genome shotgun (WGS) entry which is preliminary data.</text>
</comment>
<dbReference type="Pfam" id="PF01926">
    <property type="entry name" value="MMR_HSR1"/>
    <property type="match status" value="1"/>
</dbReference>
<dbReference type="FunFam" id="3.40.50.300:FF:000590">
    <property type="entry name" value="Ribosome biogenesis GTPase A"/>
    <property type="match status" value="1"/>
</dbReference>
<dbReference type="SUPFAM" id="SSF52540">
    <property type="entry name" value="P-loop containing nucleoside triphosphate hydrolases"/>
    <property type="match status" value="1"/>
</dbReference>
<dbReference type="NCBIfam" id="TIGR03596">
    <property type="entry name" value="GTPase_YlqF"/>
    <property type="match status" value="1"/>
</dbReference>
<comment type="function">
    <text evidence="4">Required for a late step of 50S ribosomal subunit assembly. Has GTPase activity.</text>
</comment>
<dbReference type="InterPro" id="IPR006073">
    <property type="entry name" value="GTP-bd"/>
</dbReference>
<comment type="subcellular location">
    <subcellularLocation>
        <location evidence="4">Cytoplasm</location>
    </subcellularLocation>
</comment>
<sequence length="297" mass="32997">MNIQWYPGHMTKAKRAMKEDIKLIDLIIELVDARVPLSSRNPDIDDIGAGKARLILLNKSDLADERCNLKWAAYFQEKGYFVVKVNSRSGAGLKAINGVVQEACKEKIERDRRRGILNRPVRAMVVGIPNVGKSTFINSFAGKACAKTGNKPGVTKGNQWIRLNKSLELLDTPGILWPKFEDQTVGIRLALIGSINDEILNKDELALELIRFLQKQYPNVLEDKYQADASDAVELLNQIAKARACLSKGGELDLAKASRLLIDDFRNGKLGKITLELPPECPSGNTNVEQTCDEKVK</sequence>
<accession>A0A413XBA5</accession>
<gene>
    <name evidence="5" type="primary">rbgA</name>
    <name evidence="5" type="ORF">CE91St55_54660</name>
</gene>
<evidence type="ECO:0000313" key="6">
    <source>
        <dbReference type="Proteomes" id="UP001055091"/>
    </source>
</evidence>
<dbReference type="Gene3D" id="1.10.1580.10">
    <property type="match status" value="1"/>
</dbReference>
<dbReference type="Proteomes" id="UP001055091">
    <property type="component" value="Unassembled WGS sequence"/>
</dbReference>
<keyword evidence="4" id="KW-0963">Cytoplasm</keyword>
<name>A0A413XBA5_9FIRM</name>
<dbReference type="GO" id="GO:0006412">
    <property type="term" value="P:translation"/>
    <property type="evidence" value="ECO:0007669"/>
    <property type="project" value="TreeGrafter"/>
</dbReference>
<dbReference type="GO" id="GO:0005737">
    <property type="term" value="C:cytoplasm"/>
    <property type="evidence" value="ECO:0007669"/>
    <property type="project" value="UniProtKB-SubCell"/>
</dbReference>